<dbReference type="Pfam" id="PF00005">
    <property type="entry name" value="ABC_tran"/>
    <property type="match status" value="1"/>
</dbReference>
<dbReference type="InterPro" id="IPR027417">
    <property type="entry name" value="P-loop_NTPase"/>
</dbReference>
<accession>A0A1G2G1A8</accession>
<dbReference type="SMART" id="SM00382">
    <property type="entry name" value="AAA"/>
    <property type="match status" value="1"/>
</dbReference>
<name>A0A1G2G1A8_9BACT</name>
<dbReference type="InterPro" id="IPR017871">
    <property type="entry name" value="ABC_transporter-like_CS"/>
</dbReference>
<keyword evidence="3" id="KW-0547">Nucleotide-binding</keyword>
<dbReference type="InterPro" id="IPR050683">
    <property type="entry name" value="Bact_Polysacc_Export_ATP-bd"/>
</dbReference>
<evidence type="ECO:0000313" key="6">
    <source>
        <dbReference type="EMBL" id="OGZ43782.1"/>
    </source>
</evidence>
<dbReference type="InterPro" id="IPR015860">
    <property type="entry name" value="ABC_transpr_TagH-like"/>
</dbReference>
<dbReference type="EMBL" id="MHNI01000003">
    <property type="protein sequence ID" value="OGZ43782.1"/>
    <property type="molecule type" value="Genomic_DNA"/>
</dbReference>
<dbReference type="AlphaFoldDB" id="A0A1G2G1A8"/>
<dbReference type="GO" id="GO:0016020">
    <property type="term" value="C:membrane"/>
    <property type="evidence" value="ECO:0007669"/>
    <property type="project" value="InterPro"/>
</dbReference>
<comment type="caution">
    <text evidence="6">The sequence shown here is derived from an EMBL/GenBank/DDBJ whole genome shotgun (WGS) entry which is preliminary data.</text>
</comment>
<dbReference type="GO" id="GO:0140359">
    <property type="term" value="F:ABC-type transporter activity"/>
    <property type="evidence" value="ECO:0007669"/>
    <property type="project" value="InterPro"/>
</dbReference>
<dbReference type="SUPFAM" id="SSF52540">
    <property type="entry name" value="P-loop containing nucleoside triphosphate hydrolases"/>
    <property type="match status" value="1"/>
</dbReference>
<evidence type="ECO:0000256" key="1">
    <source>
        <dbReference type="ARBA" id="ARBA00005417"/>
    </source>
</evidence>
<dbReference type="PROSITE" id="PS00211">
    <property type="entry name" value="ABC_TRANSPORTER_1"/>
    <property type="match status" value="1"/>
</dbReference>
<keyword evidence="4 6" id="KW-0067">ATP-binding</keyword>
<proteinExistence type="inferred from homology"/>
<feature type="domain" description="ABC transporter" evidence="5">
    <location>
        <begin position="27"/>
        <end position="240"/>
    </location>
</feature>
<sequence length="242" mass="27013">MVEVAIKVEHLTKEFKIPHERRDRLKEHFVHLFRPLKYETFKALDDVSLEVKKGEFLGIIGPNGAGKSTLLKLIAGVLKPDAGSITVNGRISPFLELGVGFEPELSGKDNVFLYGVLLGISRKEIKERYNTIVAFAELERFMDQKVKNYSSGMQMRLAFAITAHVDADILLVDEALVVGDESFQQKCLQTMDRLSEEGKTIIFVSHDLDQVIDLCISALLITNGKVRCSGTSEDVAKIYLAQ</sequence>
<evidence type="ECO:0000256" key="2">
    <source>
        <dbReference type="ARBA" id="ARBA00022448"/>
    </source>
</evidence>
<evidence type="ECO:0000256" key="3">
    <source>
        <dbReference type="ARBA" id="ARBA00022741"/>
    </source>
</evidence>
<reference evidence="6 7" key="1">
    <citation type="journal article" date="2016" name="Nat. Commun.">
        <title>Thousands of microbial genomes shed light on interconnected biogeochemical processes in an aquifer system.</title>
        <authorList>
            <person name="Anantharaman K."/>
            <person name="Brown C.T."/>
            <person name="Hug L.A."/>
            <person name="Sharon I."/>
            <person name="Castelle C.J."/>
            <person name="Probst A.J."/>
            <person name="Thomas B.C."/>
            <person name="Singh A."/>
            <person name="Wilkins M.J."/>
            <person name="Karaoz U."/>
            <person name="Brodie E.L."/>
            <person name="Williams K.H."/>
            <person name="Hubbard S.S."/>
            <person name="Banfield J.F."/>
        </authorList>
    </citation>
    <scope>NUCLEOTIDE SEQUENCE [LARGE SCALE GENOMIC DNA]</scope>
</reference>
<gene>
    <name evidence="6" type="ORF">A2W41_04655</name>
</gene>
<dbReference type="InterPro" id="IPR003593">
    <property type="entry name" value="AAA+_ATPase"/>
</dbReference>
<dbReference type="Proteomes" id="UP000176700">
    <property type="component" value="Unassembled WGS sequence"/>
</dbReference>
<organism evidence="6 7">
    <name type="scientific">Candidatus Ryanbacteria bacterium RIFCSPHIGHO2_01_45_13</name>
    <dbReference type="NCBI Taxonomy" id="1802112"/>
    <lineage>
        <taxon>Bacteria</taxon>
        <taxon>Candidatus Ryaniibacteriota</taxon>
    </lineage>
</organism>
<evidence type="ECO:0000313" key="7">
    <source>
        <dbReference type="Proteomes" id="UP000176700"/>
    </source>
</evidence>
<dbReference type="Gene3D" id="3.40.50.300">
    <property type="entry name" value="P-loop containing nucleotide triphosphate hydrolases"/>
    <property type="match status" value="1"/>
</dbReference>
<dbReference type="PANTHER" id="PTHR46743:SF2">
    <property type="entry name" value="TEICHOIC ACIDS EXPORT ATP-BINDING PROTEIN TAGH"/>
    <property type="match status" value="1"/>
</dbReference>
<dbReference type="PANTHER" id="PTHR46743">
    <property type="entry name" value="TEICHOIC ACIDS EXPORT ATP-BINDING PROTEIN TAGH"/>
    <property type="match status" value="1"/>
</dbReference>
<comment type="similarity">
    <text evidence="1">Belongs to the ABC transporter superfamily.</text>
</comment>
<protein>
    <submittedName>
        <fullName evidence="6">ATP-binding protein</fullName>
    </submittedName>
</protein>
<dbReference type="InterPro" id="IPR003439">
    <property type="entry name" value="ABC_transporter-like_ATP-bd"/>
</dbReference>
<evidence type="ECO:0000256" key="4">
    <source>
        <dbReference type="ARBA" id="ARBA00022840"/>
    </source>
</evidence>
<keyword evidence="2" id="KW-0813">Transport</keyword>
<dbReference type="GO" id="GO:0005524">
    <property type="term" value="F:ATP binding"/>
    <property type="evidence" value="ECO:0007669"/>
    <property type="project" value="UniProtKB-KW"/>
</dbReference>
<dbReference type="PROSITE" id="PS50893">
    <property type="entry name" value="ABC_TRANSPORTER_2"/>
    <property type="match status" value="1"/>
</dbReference>
<dbReference type="CDD" id="cd03220">
    <property type="entry name" value="ABC_KpsT_Wzt"/>
    <property type="match status" value="1"/>
</dbReference>
<dbReference type="GO" id="GO:0016887">
    <property type="term" value="F:ATP hydrolysis activity"/>
    <property type="evidence" value="ECO:0007669"/>
    <property type="project" value="InterPro"/>
</dbReference>
<evidence type="ECO:0000259" key="5">
    <source>
        <dbReference type="PROSITE" id="PS50893"/>
    </source>
</evidence>